<name>A0AC35FUY6_9BILA</name>
<dbReference type="WBParaSite" id="PS1159_v2.g21079.t1">
    <property type="protein sequence ID" value="PS1159_v2.g21079.t1"/>
    <property type="gene ID" value="PS1159_v2.g21079"/>
</dbReference>
<evidence type="ECO:0000313" key="2">
    <source>
        <dbReference type="WBParaSite" id="PS1159_v2.g21079.t1"/>
    </source>
</evidence>
<protein>
    <submittedName>
        <fullName evidence="2">F-box associated domain-containing protein</fullName>
    </submittedName>
</protein>
<organism evidence="1 2">
    <name type="scientific">Panagrolaimus sp. PS1159</name>
    <dbReference type="NCBI Taxonomy" id="55785"/>
    <lineage>
        <taxon>Eukaryota</taxon>
        <taxon>Metazoa</taxon>
        <taxon>Ecdysozoa</taxon>
        <taxon>Nematoda</taxon>
        <taxon>Chromadorea</taxon>
        <taxon>Rhabditida</taxon>
        <taxon>Tylenchina</taxon>
        <taxon>Panagrolaimomorpha</taxon>
        <taxon>Panagrolaimoidea</taxon>
        <taxon>Panagrolaimidae</taxon>
        <taxon>Panagrolaimus</taxon>
    </lineage>
</organism>
<reference evidence="2" key="1">
    <citation type="submission" date="2022-11" db="UniProtKB">
        <authorList>
            <consortium name="WormBaseParasite"/>
        </authorList>
    </citation>
    <scope>IDENTIFICATION</scope>
</reference>
<sequence>MSIEIDFGISPSGNNLSPSSAETPLNPFNYLRQRNTIKRAPFNLLTIKNAEITQKFLHKWRQATNGFKITVIHVTFENCDFTNLTPKDVCNFIFGYIRAISVKIDGEVNTFLEEFFEDDRIQKLQNVRIICDKNINLDDKILLNRIFRPGNLQVLELRKIILSECFVNKFIQVSIYFSSWKLWLLAVF</sequence>
<proteinExistence type="predicted"/>
<dbReference type="Proteomes" id="UP000887580">
    <property type="component" value="Unplaced"/>
</dbReference>
<evidence type="ECO:0000313" key="1">
    <source>
        <dbReference type="Proteomes" id="UP000887580"/>
    </source>
</evidence>
<accession>A0AC35FUY6</accession>